<accession>A0A9W7ZYF6</accession>
<feature type="active site" evidence="11">
    <location>
        <position position="627"/>
    </location>
</feature>
<keyword evidence="9 13" id="KW-0482">Metalloprotease</keyword>
<evidence type="ECO:0000259" key="15">
    <source>
        <dbReference type="Pfam" id="PF07504"/>
    </source>
</evidence>
<keyword evidence="4 13" id="KW-0645">Protease</keyword>
<feature type="binding site" evidence="12">
    <location>
        <position position="626"/>
    </location>
    <ligand>
        <name>Zn(2+)</name>
        <dbReference type="ChEBI" id="CHEBI:29105"/>
        <note>catalytic</note>
    </ligand>
</feature>
<name>A0A9W7ZYF6_9FUNG</name>
<reference evidence="16" key="1">
    <citation type="submission" date="2022-07" db="EMBL/GenBank/DDBJ databases">
        <title>Phylogenomic reconstructions and comparative analyses of Kickxellomycotina fungi.</title>
        <authorList>
            <person name="Reynolds N.K."/>
            <person name="Stajich J.E."/>
            <person name="Barry K."/>
            <person name="Grigoriev I.V."/>
            <person name="Crous P."/>
            <person name="Smith M.E."/>
        </authorList>
    </citation>
    <scope>NUCLEOTIDE SEQUENCE</scope>
    <source>
        <strain evidence="16">NBRC 100468</strain>
    </source>
</reference>
<gene>
    <name evidence="16" type="ORF">H4219_004137</name>
</gene>
<evidence type="ECO:0000256" key="12">
    <source>
        <dbReference type="PIRSR" id="PIRSR601842-2"/>
    </source>
</evidence>
<dbReference type="PANTHER" id="PTHR33478">
    <property type="entry name" value="EXTRACELLULAR METALLOPROTEINASE MEP"/>
    <property type="match status" value="1"/>
</dbReference>
<dbReference type="EC" id="3.4.24.-" evidence="13"/>
<dbReference type="Gene3D" id="3.10.170.10">
    <property type="match status" value="1"/>
</dbReference>
<evidence type="ECO:0000256" key="8">
    <source>
        <dbReference type="ARBA" id="ARBA00022833"/>
    </source>
</evidence>
<dbReference type="InterPro" id="IPR011096">
    <property type="entry name" value="FTP_domain"/>
</dbReference>
<evidence type="ECO:0000256" key="14">
    <source>
        <dbReference type="SAM" id="MobiDB-lite"/>
    </source>
</evidence>
<dbReference type="Pfam" id="PF02128">
    <property type="entry name" value="Peptidase_M36"/>
    <property type="match status" value="1"/>
</dbReference>
<dbReference type="EMBL" id="JANBPU010000130">
    <property type="protein sequence ID" value="KAJ1915788.1"/>
    <property type="molecule type" value="Genomic_DNA"/>
</dbReference>
<dbReference type="Proteomes" id="UP001150538">
    <property type="component" value="Unassembled WGS sequence"/>
</dbReference>
<dbReference type="SUPFAM" id="SSF55486">
    <property type="entry name" value="Metalloproteases ('zincins'), catalytic domain"/>
    <property type="match status" value="1"/>
</dbReference>
<dbReference type="CDD" id="cd09596">
    <property type="entry name" value="M36"/>
    <property type="match status" value="1"/>
</dbReference>
<evidence type="ECO:0000256" key="1">
    <source>
        <dbReference type="ARBA" id="ARBA00004613"/>
    </source>
</evidence>
<feature type="binding site" evidence="12">
    <location>
        <position position="630"/>
    </location>
    <ligand>
        <name>Zn(2+)</name>
        <dbReference type="ChEBI" id="CHEBI:29105"/>
        <note>catalytic</note>
    </ligand>
</feature>
<dbReference type="OrthoDB" id="3227768at2759"/>
<evidence type="ECO:0000256" key="7">
    <source>
        <dbReference type="ARBA" id="ARBA00022801"/>
    </source>
</evidence>
<evidence type="ECO:0000256" key="9">
    <source>
        <dbReference type="ARBA" id="ARBA00023049"/>
    </source>
</evidence>
<keyword evidence="7 13" id="KW-0378">Hydrolase</keyword>
<evidence type="ECO:0000256" key="13">
    <source>
        <dbReference type="RuleBase" id="RU364017"/>
    </source>
</evidence>
<feature type="binding site" evidence="12">
    <location>
        <position position="656"/>
    </location>
    <ligand>
        <name>Zn(2+)</name>
        <dbReference type="ChEBI" id="CHEBI:29105"/>
        <note>catalytic</note>
    </ligand>
</feature>
<feature type="region of interest" description="Disordered" evidence="14">
    <location>
        <begin position="448"/>
        <end position="476"/>
    </location>
</feature>
<dbReference type="InterPro" id="IPR050371">
    <property type="entry name" value="Fungal_virulence_M36"/>
</dbReference>
<feature type="region of interest" description="Disordered" evidence="14">
    <location>
        <begin position="109"/>
        <end position="129"/>
    </location>
</feature>
<dbReference type="InterPro" id="IPR027268">
    <property type="entry name" value="Peptidase_M4/M1_CTD_sf"/>
</dbReference>
<comment type="cofactor">
    <cofactor evidence="12">
        <name>Zn(2+)</name>
        <dbReference type="ChEBI" id="CHEBI:29105"/>
    </cofactor>
    <text evidence="12">Binds 1 zinc ion per subunit.</text>
</comment>
<feature type="region of interest" description="Disordered" evidence="14">
    <location>
        <begin position="204"/>
        <end position="235"/>
    </location>
</feature>
<evidence type="ECO:0000256" key="3">
    <source>
        <dbReference type="ARBA" id="ARBA00022525"/>
    </source>
</evidence>
<sequence length="836" mass="91408">MGGRGSSHNRRGRRRTAAAKTTAMLVVGSIVCALLNAQPISAAASSSQPSSSFHGYHHSRGAIRTFGPSIPHKSHNIYHTHESVLNPIPNKHDDDDGGGVFEQPNRQTVFSPHHHNHRPSAATTNSRHKNVDGGVSSLAVAAVQDYVQSEWGLGPGDYRITDSYSSAHNGVTHVYIRRVVDGLDVANSVANFNIDSSHRILSVGSTVKPKSSSSSSRAGGNPAADAAANTNSFDARGGSGWPDSLRKYWQSLQQNNNRAHSMGGSSRASSSYVTNGRADDHESFLLYRRSHGGFSNNNNKYITATDALEVLALHLGHDISVDELSSVSAAADMLDKGIHGVPAFELTNVPSTFALDGKVEAEPGYIQLGNDDNDGDYDDDNDDSGNGDGLVPVWGLVVEQEDNWWHAHIDARTGKIHSLVDWVNHATYRVFPWGVNDPFEGNRSLVLNPADKQASPSGWHTDPSSPRLKNSSSNSDRKAARALRYSTVGNNVWAQENHAGGWDWVDNHRPTGGPGLNFDFSLDFSKNPKSYVDASITQLFYTNNMMHDLFYHYGFNETAGNFQDHNFNRGGREGDAVIANSQDGSGYNNANFATPPDGRRPKMRMYIWNGQQPYRDGDLEAGIVIHEYSHGISTRLTGGPMNSGCLPWGESGGMGEGWGDFFATLIRLKNYDTHDSVYTMGEYAAGEGIRKFPYSTNMKTNPSTYDFLNRIGYWEVHSQGEVWAEILYEVMWKLIDKHGFTANLFGHDLRYGNTLALQLVVDSLKLQPCYPTFTDSRDAILLADRILTGGQNQCEIWAAFSKRGLGKDAKLEGGDSPWGGGHRVASFSAPEVCAQK</sequence>
<feature type="domain" description="FTP" evidence="15">
    <location>
        <begin position="157"/>
        <end position="206"/>
    </location>
</feature>
<keyword evidence="8 12" id="KW-0862">Zinc</keyword>
<organism evidence="16 17">
    <name type="scientific">Mycoemilia scoparia</name>
    <dbReference type="NCBI Taxonomy" id="417184"/>
    <lineage>
        <taxon>Eukaryota</taxon>
        <taxon>Fungi</taxon>
        <taxon>Fungi incertae sedis</taxon>
        <taxon>Zoopagomycota</taxon>
        <taxon>Kickxellomycotina</taxon>
        <taxon>Kickxellomycetes</taxon>
        <taxon>Kickxellales</taxon>
        <taxon>Kickxellaceae</taxon>
        <taxon>Mycoemilia</taxon>
    </lineage>
</organism>
<feature type="binding site" evidence="12">
    <location>
        <position position="425"/>
    </location>
    <ligand>
        <name>Zn(2+)</name>
        <dbReference type="ChEBI" id="CHEBI:29105"/>
        <note>catalytic</note>
    </ligand>
</feature>
<keyword evidence="6" id="KW-0732">Signal</keyword>
<feature type="compositionally biased region" description="Acidic residues" evidence="14">
    <location>
        <begin position="371"/>
        <end position="385"/>
    </location>
</feature>
<dbReference type="GO" id="GO:0005615">
    <property type="term" value="C:extracellular space"/>
    <property type="evidence" value="ECO:0007669"/>
    <property type="project" value="InterPro"/>
</dbReference>
<evidence type="ECO:0000256" key="4">
    <source>
        <dbReference type="ARBA" id="ARBA00022670"/>
    </source>
</evidence>
<keyword evidence="10 13" id="KW-0865">Zymogen</keyword>
<keyword evidence="5 12" id="KW-0479">Metal-binding</keyword>
<feature type="region of interest" description="Disordered" evidence="14">
    <location>
        <begin position="364"/>
        <end position="385"/>
    </location>
</feature>
<evidence type="ECO:0000256" key="10">
    <source>
        <dbReference type="ARBA" id="ARBA00023145"/>
    </source>
</evidence>
<protein>
    <recommendedName>
        <fullName evidence="13">Extracellular metalloproteinase</fullName>
        <ecNumber evidence="13">3.4.24.-</ecNumber>
    </recommendedName>
    <alternativeName>
        <fullName evidence="13">Fungalysin</fullName>
    </alternativeName>
</protein>
<keyword evidence="3 13" id="KW-0964">Secreted</keyword>
<comment type="subcellular location">
    <subcellularLocation>
        <location evidence="1 13">Secreted</location>
    </subcellularLocation>
</comment>
<comment type="caution">
    <text evidence="16">The sequence shown here is derived from an EMBL/GenBank/DDBJ whole genome shotgun (WGS) entry which is preliminary data.</text>
</comment>
<proteinExistence type="inferred from homology"/>
<dbReference type="PANTHER" id="PTHR33478:SF1">
    <property type="entry name" value="EXTRACELLULAR METALLOPROTEINASE MEP"/>
    <property type="match status" value="1"/>
</dbReference>
<evidence type="ECO:0000256" key="5">
    <source>
        <dbReference type="ARBA" id="ARBA00022723"/>
    </source>
</evidence>
<comment type="similarity">
    <text evidence="2 13">Belongs to the peptidase M36 family.</text>
</comment>
<evidence type="ECO:0000256" key="11">
    <source>
        <dbReference type="PIRSR" id="PIRSR601842-1"/>
    </source>
</evidence>
<dbReference type="AlphaFoldDB" id="A0A9W7ZYF6"/>
<evidence type="ECO:0000313" key="16">
    <source>
        <dbReference type="EMBL" id="KAJ1915788.1"/>
    </source>
</evidence>
<feature type="compositionally biased region" description="Low complexity" evidence="14">
    <location>
        <begin position="211"/>
        <end position="229"/>
    </location>
</feature>
<feature type="compositionally biased region" description="Low complexity" evidence="14">
    <location>
        <begin position="463"/>
        <end position="474"/>
    </location>
</feature>
<evidence type="ECO:0000256" key="6">
    <source>
        <dbReference type="ARBA" id="ARBA00022729"/>
    </source>
</evidence>
<dbReference type="InterPro" id="IPR001842">
    <property type="entry name" value="Peptidase_M36"/>
</dbReference>
<dbReference type="GO" id="GO:0004222">
    <property type="term" value="F:metalloendopeptidase activity"/>
    <property type="evidence" value="ECO:0007669"/>
    <property type="project" value="InterPro"/>
</dbReference>
<evidence type="ECO:0000313" key="17">
    <source>
        <dbReference type="Proteomes" id="UP001150538"/>
    </source>
</evidence>
<keyword evidence="17" id="KW-1185">Reference proteome</keyword>
<dbReference type="Pfam" id="PF07504">
    <property type="entry name" value="FTP"/>
    <property type="match status" value="1"/>
</dbReference>
<dbReference type="GO" id="GO:0008270">
    <property type="term" value="F:zinc ion binding"/>
    <property type="evidence" value="ECO:0007669"/>
    <property type="project" value="InterPro"/>
</dbReference>
<dbReference type="GO" id="GO:0006508">
    <property type="term" value="P:proteolysis"/>
    <property type="evidence" value="ECO:0007669"/>
    <property type="project" value="UniProtKB-KW"/>
</dbReference>
<dbReference type="Gene3D" id="1.10.390.10">
    <property type="entry name" value="Neutral Protease Domain 2"/>
    <property type="match status" value="1"/>
</dbReference>
<evidence type="ECO:0000256" key="2">
    <source>
        <dbReference type="ARBA" id="ARBA00006006"/>
    </source>
</evidence>